<proteinExistence type="predicted"/>
<reference evidence="3" key="1">
    <citation type="submission" date="2017-02" db="UniProtKB">
        <authorList>
            <consortium name="WormBaseParasite"/>
        </authorList>
    </citation>
    <scope>IDENTIFICATION</scope>
</reference>
<sequence>MEKLVAECELDCPDEKQIQVFEKCLALLRPDCDARSKSLAWLLLSKIVEKCSSQCLRAVQSRLGKKLADVKNDPNIYSGLFVRELLIRNPQVGNLHADLVQDIILRFIDMAATSSDSTIRKLCTELYAIRYGCDAQMSQRLLATLSAAISNRLLSQEERAVVLDLKSLGISSLRNDLCKLLFDIFSSALSRAKQGQYITCEPVMKILDDALNDTSLCDAALTTIQSICENGRHSALPIIPRMVLMLISKLDSNSSTLYETLAHICRLYGPGSTLFRHFYEIFSSMKHPLEEQDYGSSAGHLLSAIIETSAFLIKPEVLISIQRKICEEILRKPESVVYRGVLISFLSCSHELVAAPVQVARTVIARCADTTDLQTLRSLCDVLTRPRIQVLQWSIFWNIPSNSSICSLFL</sequence>
<dbReference type="EMBL" id="UZAF01017103">
    <property type="protein sequence ID" value="VDO37936.1"/>
    <property type="molecule type" value="Genomic_DNA"/>
</dbReference>
<dbReference type="SUPFAM" id="SSF48371">
    <property type="entry name" value="ARM repeat"/>
    <property type="match status" value="1"/>
</dbReference>
<dbReference type="AlphaFoldDB" id="A0A0N4WFT0"/>
<keyword evidence="2" id="KW-1185">Reference proteome</keyword>
<reference evidence="1 2" key="2">
    <citation type="submission" date="2018-11" db="EMBL/GenBank/DDBJ databases">
        <authorList>
            <consortium name="Pathogen Informatics"/>
        </authorList>
    </citation>
    <scope>NUCLEOTIDE SEQUENCE [LARGE SCALE GENOMIC DNA]</scope>
    <source>
        <strain evidence="1 2">MHpl1</strain>
    </source>
</reference>
<name>A0A0N4WFT0_HAEPC</name>
<dbReference type="OMA" id="SNIYALW"/>
<organism evidence="3">
    <name type="scientific">Haemonchus placei</name>
    <name type="common">Barber's pole worm</name>
    <dbReference type="NCBI Taxonomy" id="6290"/>
    <lineage>
        <taxon>Eukaryota</taxon>
        <taxon>Metazoa</taxon>
        <taxon>Ecdysozoa</taxon>
        <taxon>Nematoda</taxon>
        <taxon>Chromadorea</taxon>
        <taxon>Rhabditida</taxon>
        <taxon>Rhabditina</taxon>
        <taxon>Rhabditomorpha</taxon>
        <taxon>Strongyloidea</taxon>
        <taxon>Trichostrongylidae</taxon>
        <taxon>Haemonchus</taxon>
    </lineage>
</organism>
<dbReference type="InterPro" id="IPR016024">
    <property type="entry name" value="ARM-type_fold"/>
</dbReference>
<dbReference type="OrthoDB" id="5798326at2759"/>
<dbReference type="STRING" id="6290.A0A0N4WFT0"/>
<evidence type="ECO:0000313" key="1">
    <source>
        <dbReference type="EMBL" id="VDO37936.1"/>
    </source>
</evidence>
<dbReference type="Proteomes" id="UP000268014">
    <property type="component" value="Unassembled WGS sequence"/>
</dbReference>
<evidence type="ECO:0000313" key="3">
    <source>
        <dbReference type="WBParaSite" id="HPLM_0000960801-mRNA-1"/>
    </source>
</evidence>
<dbReference type="WBParaSite" id="HPLM_0000960801-mRNA-1">
    <property type="protein sequence ID" value="HPLM_0000960801-mRNA-1"/>
    <property type="gene ID" value="HPLM_0000960801"/>
</dbReference>
<gene>
    <name evidence="1" type="ORF">HPLM_LOCUS9600</name>
</gene>
<protein>
    <submittedName>
        <fullName evidence="3">Fanconi anemia group I protein</fullName>
    </submittedName>
</protein>
<accession>A0A0N4WFT0</accession>
<evidence type="ECO:0000313" key="2">
    <source>
        <dbReference type="Proteomes" id="UP000268014"/>
    </source>
</evidence>